<dbReference type="InterPro" id="IPR046373">
    <property type="entry name" value="Acyl-CoA_Oxase/DH_mid-dom_sf"/>
</dbReference>
<comment type="caution">
    <text evidence="2">The sequence shown here is derived from an EMBL/GenBank/DDBJ whole genome shotgun (WGS) entry which is preliminary data.</text>
</comment>
<feature type="domain" description="Acyl-CoA dehydrogenase/oxidase N-terminal" evidence="1">
    <location>
        <begin position="11"/>
        <end position="101"/>
    </location>
</feature>
<organism evidence="2 3">
    <name type="scientific">Pelomonas caseinilytica</name>
    <dbReference type="NCBI Taxonomy" id="2906763"/>
    <lineage>
        <taxon>Bacteria</taxon>
        <taxon>Pseudomonadati</taxon>
        <taxon>Pseudomonadota</taxon>
        <taxon>Betaproteobacteria</taxon>
        <taxon>Burkholderiales</taxon>
        <taxon>Sphaerotilaceae</taxon>
        <taxon>Roseateles</taxon>
    </lineage>
</organism>
<protein>
    <submittedName>
        <fullName evidence="2">Acyl-CoA/acyl-ACP dehydrogenase</fullName>
    </submittedName>
</protein>
<evidence type="ECO:0000313" key="2">
    <source>
        <dbReference type="EMBL" id="MCE4539671.1"/>
    </source>
</evidence>
<evidence type="ECO:0000259" key="1">
    <source>
        <dbReference type="Pfam" id="PF02771"/>
    </source>
</evidence>
<dbReference type="Gene3D" id="1.10.540.10">
    <property type="entry name" value="Acyl-CoA dehydrogenase/oxidase, N-terminal domain"/>
    <property type="match status" value="1"/>
</dbReference>
<gene>
    <name evidence="2" type="ORF">LXT12_20675</name>
</gene>
<dbReference type="Gene3D" id="2.40.110.10">
    <property type="entry name" value="Butyryl-CoA Dehydrogenase, subunit A, domain 2"/>
    <property type="match status" value="1"/>
</dbReference>
<dbReference type="Pfam" id="PF02771">
    <property type="entry name" value="Acyl-CoA_dh_N"/>
    <property type="match status" value="1"/>
</dbReference>
<dbReference type="InterPro" id="IPR009100">
    <property type="entry name" value="AcylCoA_DH/oxidase_NM_dom_sf"/>
</dbReference>
<name>A0ABS8XLF2_9BURK</name>
<keyword evidence="3" id="KW-1185">Reference proteome</keyword>
<dbReference type="PANTHER" id="PTHR43884">
    <property type="entry name" value="ACYL-COA DEHYDROGENASE"/>
    <property type="match status" value="1"/>
</dbReference>
<accession>A0ABS8XLF2</accession>
<dbReference type="Proteomes" id="UP001201463">
    <property type="component" value="Unassembled WGS sequence"/>
</dbReference>
<evidence type="ECO:0000313" key="3">
    <source>
        <dbReference type="Proteomes" id="UP001201463"/>
    </source>
</evidence>
<reference evidence="2 3" key="1">
    <citation type="submission" date="2021-12" db="EMBL/GenBank/DDBJ databases">
        <title>Genome seq of p7.</title>
        <authorList>
            <person name="Seo T."/>
        </authorList>
    </citation>
    <scope>NUCLEOTIDE SEQUENCE [LARGE SCALE GENOMIC DNA]</scope>
    <source>
        <strain evidence="2 3">P7</strain>
    </source>
</reference>
<dbReference type="PANTHER" id="PTHR43884:SF12">
    <property type="entry name" value="ISOVALERYL-COA DEHYDROGENASE, MITOCHONDRIAL-RELATED"/>
    <property type="match status" value="1"/>
</dbReference>
<dbReference type="SUPFAM" id="SSF56645">
    <property type="entry name" value="Acyl-CoA dehydrogenase NM domain-like"/>
    <property type="match status" value="1"/>
</dbReference>
<dbReference type="InterPro" id="IPR037069">
    <property type="entry name" value="AcylCoA_DH/ox_N_sf"/>
</dbReference>
<sequence length="349" mass="36362">MTELRTWLDRHALALDEGDAAASQALLGQLGRSGVLRVGVPAAQGGAGGSLGDAVDAITEVARRSLTAAFVFWGQRAFIEYLLLSPNAGLRERALPGLLAGREAGATGLSNAMKFLSGLEQLNVRADGSGPWTLQGRVPWATNLGAGFRVALAVARDDGGPPLIAAVPQDRAGVTRSGDLDLIALRGSQTAALTLAHVGIDESDLIHPLAREFLPRARPAFLGLQCGLSLGLAQAALDAAREHLGPARAVLGAPLAEAESALSSHRAAVLDGLADGRFFGDAPALFRLRIALAQDVQAALQLELLASGGRAYHRDQPLGFARRWRESAFIPIVTPSLSQLQSELARAGA</sequence>
<dbReference type="RefSeq" id="WP_233394193.1">
    <property type="nucleotide sequence ID" value="NZ_JAJTWT010000010.1"/>
</dbReference>
<proteinExistence type="predicted"/>
<dbReference type="EMBL" id="JAJTWT010000010">
    <property type="protein sequence ID" value="MCE4539671.1"/>
    <property type="molecule type" value="Genomic_DNA"/>
</dbReference>
<dbReference type="InterPro" id="IPR013786">
    <property type="entry name" value="AcylCoA_DH/ox_N"/>
</dbReference>